<feature type="compositionally biased region" description="Low complexity" evidence="1">
    <location>
        <begin position="91"/>
        <end position="109"/>
    </location>
</feature>
<reference evidence="3" key="1">
    <citation type="submission" date="2023-07" db="EMBL/GenBank/DDBJ databases">
        <title>A chromosome-level genome assembly of Lolium multiflorum.</title>
        <authorList>
            <person name="Chen Y."/>
            <person name="Copetti D."/>
            <person name="Kolliker R."/>
            <person name="Studer B."/>
        </authorList>
    </citation>
    <scope>NUCLEOTIDE SEQUENCE</scope>
    <source>
        <strain evidence="3">02402/16</strain>
        <tissue evidence="3">Leaf</tissue>
    </source>
</reference>
<feature type="compositionally biased region" description="Polar residues" evidence="1">
    <location>
        <begin position="28"/>
        <end position="37"/>
    </location>
</feature>
<feature type="compositionally biased region" description="Low complexity" evidence="1">
    <location>
        <begin position="1"/>
        <end position="17"/>
    </location>
</feature>
<sequence>MSSTSSSAPPSPTLGSPIRFGSYEFTPHSDSSRSNFSDLQGNMEMTIGSVHYNVNAEGILQLLESPTSGSMSPSASSSFDLLAGLAESMGSPAPSTPRSSSSMSVGSDEPMTSELTSYYCANCDARHGLGSSDTPFICNARYSSGEDSVGSIVPRTTRRTAHHQVYVANNTGNTRHGGDGDRTPRSSRRASFENSASNRDSDYTIADEEWAAARTAVLNNTPLPAGTSNVAGATANLAAYLINQRPEGSMAQAHRGALESLAILGNNLVPQKEKTTAQASGSKHRARDARDEITQSRIDKARRRRAARKDDDSDSSDEDQEYDGELRGADCLSYKIRESMPPKKFKPTPTDAAKYDGQQEPRSWIDDYLQTVILHKGNQIAAMQCLQIYLKESARAWLRGLPKGSIKSWDDLVDAFVANFQATYKRPVGIEELRNCQRRRSRCALT</sequence>
<feature type="region of interest" description="Disordered" evidence="1">
    <location>
        <begin position="169"/>
        <end position="201"/>
    </location>
</feature>
<dbReference type="PANTHER" id="PTHR33223:SF8">
    <property type="entry name" value="OS04G0172440 PROTEIN"/>
    <property type="match status" value="1"/>
</dbReference>
<feature type="domain" description="Retrotransposon gag" evidence="2">
    <location>
        <begin position="388"/>
        <end position="438"/>
    </location>
</feature>
<feature type="compositionally biased region" description="Basic and acidic residues" evidence="1">
    <location>
        <begin position="288"/>
        <end position="299"/>
    </location>
</feature>
<keyword evidence="4" id="KW-1185">Reference proteome</keyword>
<accession>A0AAD8S0M7</accession>
<evidence type="ECO:0000256" key="1">
    <source>
        <dbReference type="SAM" id="MobiDB-lite"/>
    </source>
</evidence>
<evidence type="ECO:0000313" key="3">
    <source>
        <dbReference type="EMBL" id="KAK1642330.1"/>
    </source>
</evidence>
<protein>
    <recommendedName>
        <fullName evidence="2">Retrotransposon gag domain-containing protein</fullName>
    </recommendedName>
</protein>
<evidence type="ECO:0000259" key="2">
    <source>
        <dbReference type="Pfam" id="PF03732"/>
    </source>
</evidence>
<dbReference type="InterPro" id="IPR005162">
    <property type="entry name" value="Retrotrans_gag_dom"/>
</dbReference>
<dbReference type="EMBL" id="JAUUTY010000004">
    <property type="protein sequence ID" value="KAK1642330.1"/>
    <property type="molecule type" value="Genomic_DNA"/>
</dbReference>
<dbReference type="PANTHER" id="PTHR33223">
    <property type="entry name" value="CCHC-TYPE DOMAIN-CONTAINING PROTEIN"/>
    <property type="match status" value="1"/>
</dbReference>
<organism evidence="3 4">
    <name type="scientific">Lolium multiflorum</name>
    <name type="common">Italian ryegrass</name>
    <name type="synonym">Lolium perenne subsp. multiflorum</name>
    <dbReference type="NCBI Taxonomy" id="4521"/>
    <lineage>
        <taxon>Eukaryota</taxon>
        <taxon>Viridiplantae</taxon>
        <taxon>Streptophyta</taxon>
        <taxon>Embryophyta</taxon>
        <taxon>Tracheophyta</taxon>
        <taxon>Spermatophyta</taxon>
        <taxon>Magnoliopsida</taxon>
        <taxon>Liliopsida</taxon>
        <taxon>Poales</taxon>
        <taxon>Poaceae</taxon>
        <taxon>BOP clade</taxon>
        <taxon>Pooideae</taxon>
        <taxon>Poodae</taxon>
        <taxon>Poeae</taxon>
        <taxon>Poeae Chloroplast Group 2 (Poeae type)</taxon>
        <taxon>Loliodinae</taxon>
        <taxon>Loliinae</taxon>
        <taxon>Lolium</taxon>
    </lineage>
</organism>
<feature type="region of interest" description="Disordered" evidence="1">
    <location>
        <begin position="1"/>
        <end position="37"/>
    </location>
</feature>
<name>A0AAD8S0M7_LOLMU</name>
<dbReference type="Pfam" id="PF03732">
    <property type="entry name" value="Retrotrans_gag"/>
    <property type="match status" value="1"/>
</dbReference>
<feature type="region of interest" description="Disordered" evidence="1">
    <location>
        <begin position="87"/>
        <end position="109"/>
    </location>
</feature>
<feature type="compositionally biased region" description="Acidic residues" evidence="1">
    <location>
        <begin position="312"/>
        <end position="323"/>
    </location>
</feature>
<evidence type="ECO:0000313" key="4">
    <source>
        <dbReference type="Proteomes" id="UP001231189"/>
    </source>
</evidence>
<feature type="region of interest" description="Disordered" evidence="1">
    <location>
        <begin position="272"/>
        <end position="324"/>
    </location>
</feature>
<gene>
    <name evidence="3" type="ORF">QYE76_060135</name>
</gene>
<proteinExistence type="predicted"/>
<comment type="caution">
    <text evidence="3">The sequence shown here is derived from an EMBL/GenBank/DDBJ whole genome shotgun (WGS) entry which is preliminary data.</text>
</comment>
<dbReference type="AlphaFoldDB" id="A0AAD8S0M7"/>
<dbReference type="Proteomes" id="UP001231189">
    <property type="component" value="Unassembled WGS sequence"/>
</dbReference>